<sequence length="71" mass="7847">MSWKPMKKINRQSMLQGGRRRLGTPLWLKYAVYTPKRIPSGKSEHGEARNKNAGLAGPAHRLLPVAVAVVA</sequence>
<gene>
    <name evidence="1" type="ORF">H9K75_03615</name>
</gene>
<keyword evidence="2" id="KW-1185">Reference proteome</keyword>
<accession>A0A7H0GQX3</accession>
<dbReference type="AlphaFoldDB" id="A0A7H0GQX3"/>
<proteinExistence type="predicted"/>
<protein>
    <submittedName>
        <fullName evidence="1">Uncharacterized protein</fullName>
    </submittedName>
</protein>
<dbReference type="Proteomes" id="UP000516028">
    <property type="component" value="Chromosome"/>
</dbReference>
<reference evidence="1 2" key="1">
    <citation type="submission" date="2020-08" db="EMBL/GenBank/DDBJ databases">
        <title>Genome sequence of Diaphorobacter aerolatus KACC 16536T.</title>
        <authorList>
            <person name="Hyun D.-W."/>
            <person name="Bae J.-W."/>
        </authorList>
    </citation>
    <scope>NUCLEOTIDE SEQUENCE [LARGE SCALE GENOMIC DNA]</scope>
    <source>
        <strain evidence="1 2">KACC 16536</strain>
    </source>
</reference>
<dbReference type="KEGG" id="daer:H9K75_03615"/>
<evidence type="ECO:0000313" key="2">
    <source>
        <dbReference type="Proteomes" id="UP000516028"/>
    </source>
</evidence>
<organism evidence="1 2">
    <name type="scientific">Diaphorobacter aerolatus</name>
    <dbReference type="NCBI Taxonomy" id="1288495"/>
    <lineage>
        <taxon>Bacteria</taxon>
        <taxon>Pseudomonadati</taxon>
        <taxon>Pseudomonadota</taxon>
        <taxon>Betaproteobacteria</taxon>
        <taxon>Burkholderiales</taxon>
        <taxon>Comamonadaceae</taxon>
        <taxon>Diaphorobacter</taxon>
    </lineage>
</organism>
<dbReference type="EMBL" id="CP060783">
    <property type="protein sequence ID" value="QNP50689.1"/>
    <property type="molecule type" value="Genomic_DNA"/>
</dbReference>
<dbReference type="RefSeq" id="WP_187726187.1">
    <property type="nucleotide sequence ID" value="NZ_CP060783.1"/>
</dbReference>
<name>A0A7H0GQX3_9BURK</name>
<evidence type="ECO:0000313" key="1">
    <source>
        <dbReference type="EMBL" id="QNP50689.1"/>
    </source>
</evidence>